<dbReference type="Pfam" id="PF13358">
    <property type="entry name" value="DDE_3"/>
    <property type="match status" value="1"/>
</dbReference>
<feature type="domain" description="Tc1-like transposase DDE" evidence="1">
    <location>
        <begin position="144"/>
        <end position="283"/>
    </location>
</feature>
<dbReference type="InterPro" id="IPR038717">
    <property type="entry name" value="Tc1-like_DDE_dom"/>
</dbReference>
<dbReference type="RefSeq" id="WP_125421597.1">
    <property type="nucleotide sequence ID" value="NZ_RWIT01000008.1"/>
</dbReference>
<dbReference type="SUPFAM" id="SSF46689">
    <property type="entry name" value="Homeodomain-like"/>
    <property type="match status" value="1"/>
</dbReference>
<accession>A0A3R9N3V3</accession>
<dbReference type="InterPro" id="IPR047655">
    <property type="entry name" value="Transpos_IS630-like"/>
</dbReference>
<dbReference type="EMBL" id="RWIT01000008">
    <property type="protein sequence ID" value="RSK47574.1"/>
    <property type="molecule type" value="Genomic_DNA"/>
</dbReference>
<keyword evidence="3" id="KW-1185">Reference proteome</keyword>
<name>A0A3R9N3V3_9BACT</name>
<evidence type="ECO:0000313" key="2">
    <source>
        <dbReference type="EMBL" id="RSK47574.1"/>
    </source>
</evidence>
<comment type="caution">
    <text evidence="2">The sequence shown here is derived from an EMBL/GenBank/DDBJ whole genome shotgun (WGS) entry which is preliminary data.</text>
</comment>
<gene>
    <name evidence="2" type="ORF">EI291_15060</name>
</gene>
<dbReference type="Gene3D" id="3.30.420.10">
    <property type="entry name" value="Ribonuclease H-like superfamily/Ribonuclease H"/>
    <property type="match status" value="1"/>
</dbReference>
<evidence type="ECO:0000259" key="1">
    <source>
        <dbReference type="Pfam" id="PF13358"/>
    </source>
</evidence>
<organism evidence="2 3">
    <name type="scientific">Hymenobacter rigui</name>
    <dbReference type="NCBI Taxonomy" id="334424"/>
    <lineage>
        <taxon>Bacteria</taxon>
        <taxon>Pseudomonadati</taxon>
        <taxon>Bacteroidota</taxon>
        <taxon>Cytophagia</taxon>
        <taxon>Cytophagales</taxon>
        <taxon>Hymenobacteraceae</taxon>
        <taxon>Hymenobacter</taxon>
    </lineage>
</organism>
<sequence length="313" mass="35110">MKPYSLDLRSRVAAACREPGASKAEVAQRFGVSHSFVKDLMRREAAPKPATGGRARYLDAAAQAWLVAYVLQHADATLAEVNQAWQAQGGRPVGQTCIWQVLNEQRLRRKKSPHPAERERADVQVARRQHVETVCTRRDVARFHFLDETGLRLNYVRTHGRAVGGQRVRGARPLKRGPSRTLIGTLSVRGLGAMQLLEGALTKRRFAFYVARCLAPTLRRGDVLVLDNLPVHHLSGLRQWLAKRGIEVVFLPPYSPDFTPIEQAWSKLKTKLRAAPARTLAELEAALHEAIGWITSQDARNWFDHCGYHTRSA</sequence>
<dbReference type="AlphaFoldDB" id="A0A3R9N3V3"/>
<protein>
    <submittedName>
        <fullName evidence="2">IS630 family transposase</fullName>
    </submittedName>
</protein>
<proteinExistence type="predicted"/>
<dbReference type="InterPro" id="IPR036397">
    <property type="entry name" value="RNaseH_sf"/>
</dbReference>
<dbReference type="GO" id="GO:0003676">
    <property type="term" value="F:nucleic acid binding"/>
    <property type="evidence" value="ECO:0007669"/>
    <property type="project" value="InterPro"/>
</dbReference>
<dbReference type="Proteomes" id="UP000273500">
    <property type="component" value="Unassembled WGS sequence"/>
</dbReference>
<dbReference type="NCBIfam" id="NF033545">
    <property type="entry name" value="transpos_IS630"/>
    <property type="match status" value="1"/>
</dbReference>
<dbReference type="PANTHER" id="PTHR46564">
    <property type="entry name" value="TRANSPOSASE"/>
    <property type="match status" value="1"/>
</dbReference>
<dbReference type="PANTHER" id="PTHR46564:SF1">
    <property type="entry name" value="TRANSPOSASE"/>
    <property type="match status" value="1"/>
</dbReference>
<evidence type="ECO:0000313" key="3">
    <source>
        <dbReference type="Proteomes" id="UP000273500"/>
    </source>
</evidence>
<reference evidence="2 3" key="1">
    <citation type="submission" date="2018-12" db="EMBL/GenBank/DDBJ databases">
        <authorList>
            <person name="Feng G."/>
            <person name="Zhu H."/>
        </authorList>
    </citation>
    <scope>NUCLEOTIDE SEQUENCE [LARGE SCALE GENOMIC DNA]</scope>
    <source>
        <strain evidence="2 3">KCTC 12533</strain>
    </source>
</reference>
<dbReference type="OrthoDB" id="873972at2"/>
<dbReference type="InterPro" id="IPR009057">
    <property type="entry name" value="Homeodomain-like_sf"/>
</dbReference>